<dbReference type="EMBL" id="JABFAA010000009">
    <property type="protein sequence ID" value="MBA0692000.1"/>
    <property type="molecule type" value="Genomic_DNA"/>
</dbReference>
<comment type="caution">
    <text evidence="2">The sequence shown here is derived from an EMBL/GenBank/DDBJ whole genome shotgun (WGS) entry which is preliminary data.</text>
</comment>
<gene>
    <name evidence="2" type="ORF">Goari_009594</name>
</gene>
<proteinExistence type="predicted"/>
<reference evidence="2 3" key="1">
    <citation type="journal article" date="2019" name="Genome Biol. Evol.">
        <title>Insights into the evolution of the New World diploid cottons (Gossypium, subgenus Houzingenia) based on genome sequencing.</title>
        <authorList>
            <person name="Grover C.E."/>
            <person name="Arick M.A. 2nd"/>
            <person name="Thrash A."/>
            <person name="Conover J.L."/>
            <person name="Sanders W.S."/>
            <person name="Peterson D.G."/>
            <person name="Frelichowski J.E."/>
            <person name="Scheffler J.A."/>
            <person name="Scheffler B.E."/>
            <person name="Wendel J.F."/>
        </authorList>
    </citation>
    <scope>NUCLEOTIDE SEQUENCE [LARGE SCALE GENOMIC DNA]</scope>
    <source>
        <strain evidence="2">185</strain>
        <tissue evidence="2">Leaf</tissue>
    </source>
</reference>
<organism evidence="2 3">
    <name type="scientific">Gossypium aridum</name>
    <name type="common">American cotton</name>
    <name type="synonym">Erioxylum aridum</name>
    <dbReference type="NCBI Taxonomy" id="34290"/>
    <lineage>
        <taxon>Eukaryota</taxon>
        <taxon>Viridiplantae</taxon>
        <taxon>Streptophyta</taxon>
        <taxon>Embryophyta</taxon>
        <taxon>Tracheophyta</taxon>
        <taxon>Spermatophyta</taxon>
        <taxon>Magnoliopsida</taxon>
        <taxon>eudicotyledons</taxon>
        <taxon>Gunneridae</taxon>
        <taxon>Pentapetalae</taxon>
        <taxon>rosids</taxon>
        <taxon>malvids</taxon>
        <taxon>Malvales</taxon>
        <taxon>Malvaceae</taxon>
        <taxon>Malvoideae</taxon>
        <taxon>Gossypium</taxon>
    </lineage>
</organism>
<keyword evidence="3" id="KW-1185">Reference proteome</keyword>
<evidence type="ECO:0000256" key="1">
    <source>
        <dbReference type="SAM" id="Phobius"/>
    </source>
</evidence>
<keyword evidence="1" id="KW-1133">Transmembrane helix</keyword>
<feature type="non-terminal residue" evidence="2">
    <location>
        <position position="32"/>
    </location>
</feature>
<sequence length="32" mass="3726">MRLILKGLLLGLHGFSIIIYLFFKKYLSEGIQ</sequence>
<feature type="transmembrane region" description="Helical" evidence="1">
    <location>
        <begin position="7"/>
        <end position="23"/>
    </location>
</feature>
<accession>A0A7J8XY62</accession>
<protein>
    <submittedName>
        <fullName evidence="2">Uncharacterized protein</fullName>
    </submittedName>
</protein>
<dbReference type="AlphaFoldDB" id="A0A7J8XY62"/>
<name>A0A7J8XY62_GOSAI</name>
<evidence type="ECO:0000313" key="2">
    <source>
        <dbReference type="EMBL" id="MBA0692000.1"/>
    </source>
</evidence>
<keyword evidence="1" id="KW-0812">Transmembrane</keyword>
<dbReference type="Proteomes" id="UP000593577">
    <property type="component" value="Unassembled WGS sequence"/>
</dbReference>
<evidence type="ECO:0000313" key="3">
    <source>
        <dbReference type="Proteomes" id="UP000593577"/>
    </source>
</evidence>
<keyword evidence="1" id="KW-0472">Membrane</keyword>